<protein>
    <submittedName>
        <fullName evidence="1">PD40 domain-containing protein</fullName>
    </submittedName>
</protein>
<dbReference type="AlphaFoldDB" id="A0A9D9I9U4"/>
<dbReference type="EMBL" id="JADIMF010000041">
    <property type="protein sequence ID" value="MBO8468659.1"/>
    <property type="molecule type" value="Genomic_DNA"/>
</dbReference>
<feature type="non-terminal residue" evidence="1">
    <location>
        <position position="1"/>
    </location>
</feature>
<organism evidence="1 2">
    <name type="scientific">Candidatus Ornithospirochaeta stercoravium</name>
    <dbReference type="NCBI Taxonomy" id="2840897"/>
    <lineage>
        <taxon>Bacteria</taxon>
        <taxon>Pseudomonadati</taxon>
        <taxon>Spirochaetota</taxon>
        <taxon>Spirochaetia</taxon>
        <taxon>Spirochaetales</taxon>
        <taxon>Spirochaetaceae</taxon>
        <taxon>Spirochaetaceae incertae sedis</taxon>
        <taxon>Candidatus Ornithospirochaeta</taxon>
    </lineage>
</organism>
<dbReference type="Proteomes" id="UP000810292">
    <property type="component" value="Unassembled WGS sequence"/>
</dbReference>
<evidence type="ECO:0000313" key="1">
    <source>
        <dbReference type="EMBL" id="MBO8468659.1"/>
    </source>
</evidence>
<dbReference type="Gene3D" id="2.130.10.10">
    <property type="entry name" value="YVTN repeat-like/Quinoprotein amine dehydrogenase"/>
    <property type="match status" value="1"/>
</dbReference>
<dbReference type="SUPFAM" id="SSF82171">
    <property type="entry name" value="DPP6 N-terminal domain-like"/>
    <property type="match status" value="1"/>
</dbReference>
<reference evidence="1" key="2">
    <citation type="journal article" date="2021" name="PeerJ">
        <title>Extensive microbial diversity within the chicken gut microbiome revealed by metagenomics and culture.</title>
        <authorList>
            <person name="Gilroy R."/>
            <person name="Ravi A."/>
            <person name="Getino M."/>
            <person name="Pursley I."/>
            <person name="Horton D.L."/>
            <person name="Alikhan N.F."/>
            <person name="Baker D."/>
            <person name="Gharbi K."/>
            <person name="Hall N."/>
            <person name="Watson M."/>
            <person name="Adriaenssens E.M."/>
            <person name="Foster-Nyarko E."/>
            <person name="Jarju S."/>
            <person name="Secka A."/>
            <person name="Antonio M."/>
            <person name="Oren A."/>
            <person name="Chaudhuri R.R."/>
            <person name="La Ragione R."/>
            <person name="Hildebrand F."/>
            <person name="Pallen M.J."/>
        </authorList>
    </citation>
    <scope>NUCLEOTIDE SEQUENCE</scope>
    <source>
        <strain evidence="1">14700</strain>
    </source>
</reference>
<accession>A0A9D9I9U4</accession>
<dbReference type="InterPro" id="IPR011659">
    <property type="entry name" value="WD40"/>
</dbReference>
<reference evidence="1" key="1">
    <citation type="submission" date="2020-10" db="EMBL/GenBank/DDBJ databases">
        <authorList>
            <person name="Gilroy R."/>
        </authorList>
    </citation>
    <scope>NUCLEOTIDE SEQUENCE</scope>
    <source>
        <strain evidence="1">14700</strain>
    </source>
</reference>
<dbReference type="InterPro" id="IPR015943">
    <property type="entry name" value="WD40/YVTN_repeat-like_dom_sf"/>
</dbReference>
<dbReference type="Pfam" id="PF07676">
    <property type="entry name" value="PD40"/>
    <property type="match status" value="1"/>
</dbReference>
<gene>
    <name evidence="1" type="ORF">IAA72_02610</name>
</gene>
<proteinExistence type="predicted"/>
<evidence type="ECO:0000313" key="2">
    <source>
        <dbReference type="Proteomes" id="UP000810292"/>
    </source>
</evidence>
<name>A0A9D9I9U4_9SPIO</name>
<comment type="caution">
    <text evidence="1">The sequence shown here is derived from an EMBL/GenBank/DDBJ whole genome shotgun (WGS) entry which is preliminary data.</text>
</comment>
<sequence length="173" mass="20067">WNYVHQRIWLLDTVTRIPYPCFRQEEDDSVGHEFWTRDNLVFFDNRRAGHDGTITKDKTQAVTQETEAEKKHQIPYVAFADTEGNVVRKIDLPYYCNHYNANGDNTLLVGDDVENLVLIDITKEKPTISNLCYHGTSWDGQITHCHPTWSWDSSKILFESDRGGSCNLYLINV</sequence>